<evidence type="ECO:0000256" key="5">
    <source>
        <dbReference type="ARBA" id="ARBA00022490"/>
    </source>
</evidence>
<evidence type="ECO:0000256" key="2">
    <source>
        <dbReference type="ARBA" id="ARBA00004647"/>
    </source>
</evidence>
<evidence type="ECO:0000256" key="1">
    <source>
        <dbReference type="ARBA" id="ARBA00004300"/>
    </source>
</evidence>
<feature type="region of interest" description="Disordered" evidence="7">
    <location>
        <begin position="1"/>
        <end position="21"/>
    </location>
</feature>
<protein>
    <recommendedName>
        <fullName evidence="4">TBCC domain-containing protein 1</fullName>
    </recommendedName>
</protein>
<evidence type="ECO:0000313" key="10">
    <source>
        <dbReference type="Proteomes" id="UP000092600"/>
    </source>
</evidence>
<dbReference type="PROSITE" id="PS51329">
    <property type="entry name" value="C_CAP_COFACTOR_C"/>
    <property type="match status" value="1"/>
</dbReference>
<dbReference type="Proteomes" id="UP000092600">
    <property type="component" value="Unassembled WGS sequence"/>
</dbReference>
<evidence type="ECO:0000259" key="8">
    <source>
        <dbReference type="PROSITE" id="PS51329"/>
    </source>
</evidence>
<comment type="similarity">
    <text evidence="3">Belongs to the TBCC family.</text>
</comment>
<dbReference type="GeneID" id="109711584"/>
<dbReference type="PANTHER" id="PTHR16052">
    <property type="entry name" value="TBCC DOMAIN-CONTAINING PROTEIN 1"/>
    <property type="match status" value="1"/>
</dbReference>
<evidence type="ECO:0000256" key="7">
    <source>
        <dbReference type="SAM" id="MobiDB-lite"/>
    </source>
</evidence>
<reference evidence="9 10" key="1">
    <citation type="journal article" date="2016" name="DNA Res.">
        <title>The draft genome of MD-2 pineapple using hybrid error correction of long reads.</title>
        <authorList>
            <person name="Redwan R.M."/>
            <person name="Saidin A."/>
            <person name="Kumar S.V."/>
        </authorList>
    </citation>
    <scope>NUCLEOTIDE SEQUENCE [LARGE SCALE GENOMIC DNA]</scope>
    <source>
        <strain evidence="10">cv. MD2</strain>
        <tissue evidence="9">Leaf</tissue>
    </source>
</reference>
<feature type="domain" description="C-CAP/cofactor C-like" evidence="8">
    <location>
        <begin position="285"/>
        <end position="438"/>
    </location>
</feature>
<reference evidence="12" key="2">
    <citation type="submission" date="2025-04" db="UniProtKB">
        <authorList>
            <consortium name="RefSeq"/>
        </authorList>
    </citation>
    <scope>IDENTIFICATION</scope>
    <source>
        <tissue evidence="12">Leaf</tissue>
    </source>
</reference>
<dbReference type="RefSeq" id="XP_020090311.1">
    <property type="nucleotide sequence ID" value="XM_020234722.1"/>
</dbReference>
<proteinExistence type="inferred from homology"/>
<dbReference type="SUPFAM" id="SSF69340">
    <property type="entry name" value="C-terminal domain of adenylylcyclase associated protein"/>
    <property type="match status" value="1"/>
</dbReference>
<evidence type="ECO:0000256" key="4">
    <source>
        <dbReference type="ARBA" id="ARBA00017559"/>
    </source>
</evidence>
<dbReference type="AlphaFoldDB" id="A0A199W6H3"/>
<organism evidence="9 10">
    <name type="scientific">Ananas comosus</name>
    <name type="common">Pineapple</name>
    <name type="synonym">Ananas ananas</name>
    <dbReference type="NCBI Taxonomy" id="4615"/>
    <lineage>
        <taxon>Eukaryota</taxon>
        <taxon>Viridiplantae</taxon>
        <taxon>Streptophyta</taxon>
        <taxon>Embryophyta</taxon>
        <taxon>Tracheophyta</taxon>
        <taxon>Spermatophyta</taxon>
        <taxon>Magnoliopsida</taxon>
        <taxon>Liliopsida</taxon>
        <taxon>Poales</taxon>
        <taxon>Bromeliaceae</taxon>
        <taxon>Bromelioideae</taxon>
        <taxon>Ananas</taxon>
    </lineage>
</organism>
<dbReference type="Pfam" id="PF07986">
    <property type="entry name" value="TBCC"/>
    <property type="match status" value="1"/>
</dbReference>
<dbReference type="PANTHER" id="PTHR16052:SF0">
    <property type="entry name" value="TBCC DOMAIN-CONTAINING PROTEIN 1"/>
    <property type="match status" value="1"/>
</dbReference>
<dbReference type="InterPro" id="IPR016098">
    <property type="entry name" value="CAP/MinC_C"/>
</dbReference>
<accession>A0A199W6H3</accession>
<evidence type="ECO:0000313" key="9">
    <source>
        <dbReference type="EMBL" id="OAY84846.1"/>
    </source>
</evidence>
<keyword evidence="5" id="KW-0963">Cytoplasm</keyword>
<evidence type="ECO:0000313" key="11">
    <source>
        <dbReference type="Proteomes" id="UP000515123"/>
    </source>
</evidence>
<gene>
    <name evidence="12" type="primary">LOC109711584</name>
    <name evidence="9" type="ORF">ACMD2_10153</name>
</gene>
<evidence type="ECO:0000256" key="3">
    <source>
        <dbReference type="ARBA" id="ARBA00008848"/>
    </source>
</evidence>
<dbReference type="InterPro" id="IPR017901">
    <property type="entry name" value="C-CAP_CF_C-like"/>
</dbReference>
<dbReference type="STRING" id="4615.A0A199W6H3"/>
<evidence type="ECO:0000256" key="6">
    <source>
        <dbReference type="ARBA" id="ARBA00023212"/>
    </source>
</evidence>
<dbReference type="SMART" id="SM00673">
    <property type="entry name" value="CARP"/>
    <property type="match status" value="2"/>
</dbReference>
<dbReference type="Proteomes" id="UP000515123">
    <property type="component" value="Linkage group 6"/>
</dbReference>
<dbReference type="OrthoDB" id="427777at2759"/>
<dbReference type="InterPro" id="IPR012945">
    <property type="entry name" value="Tubulin-bd_cofactor_C_dom"/>
</dbReference>
<dbReference type="InterPro" id="IPR036223">
    <property type="entry name" value="CAP_C_sf"/>
</dbReference>
<dbReference type="InterPro" id="IPR039589">
    <property type="entry name" value="TBCC1"/>
</dbReference>
<keyword evidence="11" id="KW-1185">Reference proteome</keyword>
<comment type="subcellular location">
    <subcellularLocation>
        <location evidence="1">Cytoplasm</location>
        <location evidence="1">Cytoskeleton</location>
        <location evidence="1">Microtubule organizing center</location>
        <location evidence="1">Centrosome</location>
    </subcellularLocation>
    <subcellularLocation>
        <location evidence="2">Cytoplasm</location>
        <location evidence="2">Cytoskeleton</location>
        <location evidence="2">Spindle pole</location>
    </subcellularLocation>
</comment>
<dbReference type="Gene3D" id="2.160.20.70">
    <property type="match status" value="1"/>
</dbReference>
<dbReference type="GO" id="GO:0000922">
    <property type="term" value="C:spindle pole"/>
    <property type="evidence" value="ECO:0007669"/>
    <property type="project" value="UniProtKB-SubCell"/>
</dbReference>
<sequence length="568" mass="62736">MEQTNMDAEPPLPHPSSTSSAPLHLLLRPRRETFEHGLLPIPKLIFSDGTLTLASLKATLLRRPTPFPHLVDAPAFADALDISLDHARLALQTLAAVLPSDPGAAAAAAADVHDLLLFLYVQSYKRLLPKAHKDPTAVADVWPSTSAFDAHLSALSPVQLLRSSTRRFIPSQADEETHQLSYLQKHLGNILALLADSVEYEGDESLVLTAQNFEHLEFLIQVAEKGSEGVSLSQAAPFFANSDPEMPDVPVPAAQVHDWLLQHISASLEHAAETEIVKDNGLVRPADQDVPMADASVNSTGLQNNVAYSRSQVFVEGFYKTSVVKQAHDIKGDSIKVLNCHDSIIYTLAPLRYATVYGCSDATIVVGAVGKALRVEHCERVQVISVTRRICIANCRECVFYLGVNEQPLILGDNHKLKVAPYNTYYSQLDEHMAQVGIDATVNRWDEPLVLGMVDPHDPLSHPAGVSDVQAESATCLDPDQFSNFLIPSWFGTESAQTTKQNPFSLPESYRTFQNKSHSTLQETQQVIRDVQLEKEKKRELLCALHMHFKDWLYASGHIRQLYCLQSD</sequence>
<keyword evidence="6" id="KW-0206">Cytoskeleton</keyword>
<name>A0A199W6H3_ANACO</name>
<dbReference type="EMBL" id="LSRQ01000166">
    <property type="protein sequence ID" value="OAY84846.1"/>
    <property type="molecule type" value="Genomic_DNA"/>
</dbReference>
<dbReference type="InterPro" id="IPR006599">
    <property type="entry name" value="CARP_motif"/>
</dbReference>
<evidence type="ECO:0000313" key="12">
    <source>
        <dbReference type="RefSeq" id="XP_020090311.1"/>
    </source>
</evidence>